<evidence type="ECO:0000256" key="3">
    <source>
        <dbReference type="SAM" id="MobiDB-lite"/>
    </source>
</evidence>
<evidence type="ECO:0000256" key="1">
    <source>
        <dbReference type="ARBA" id="ARBA00005336"/>
    </source>
</evidence>
<evidence type="ECO:0000256" key="2">
    <source>
        <dbReference type="ARBA" id="ARBA00022801"/>
    </source>
</evidence>
<feature type="compositionally biased region" description="Acidic residues" evidence="3">
    <location>
        <begin position="447"/>
        <end position="470"/>
    </location>
</feature>
<proteinExistence type="inferred from homology"/>
<dbReference type="InterPro" id="IPR017853">
    <property type="entry name" value="GH"/>
</dbReference>
<comment type="caution">
    <text evidence="5">The sequence shown here is derived from an EMBL/GenBank/DDBJ whole genome shotgun (WGS) entry which is preliminary data.</text>
</comment>
<feature type="region of interest" description="Disordered" evidence="3">
    <location>
        <begin position="376"/>
        <end position="397"/>
    </location>
</feature>
<dbReference type="SMART" id="SM01217">
    <property type="entry name" value="Fn3_like"/>
    <property type="match status" value="1"/>
</dbReference>
<dbReference type="Pfam" id="PF14310">
    <property type="entry name" value="Fn3-like"/>
    <property type="match status" value="1"/>
</dbReference>
<dbReference type="SUPFAM" id="SSF52279">
    <property type="entry name" value="Beta-D-glucan exohydrolase, C-terminal domain"/>
    <property type="match status" value="1"/>
</dbReference>
<dbReference type="GO" id="GO:0016787">
    <property type="term" value="F:hydrolase activity"/>
    <property type="evidence" value="ECO:0007669"/>
    <property type="project" value="UniProtKB-KW"/>
</dbReference>
<dbReference type="AlphaFoldDB" id="A0ABD5QT53"/>
<evidence type="ECO:0000313" key="6">
    <source>
        <dbReference type="Proteomes" id="UP001596145"/>
    </source>
</evidence>
<dbReference type="Gene3D" id="2.60.40.10">
    <property type="entry name" value="Immunoglobulins"/>
    <property type="match status" value="1"/>
</dbReference>
<feature type="domain" description="Fibronectin type III-like" evidence="4">
    <location>
        <begin position="669"/>
        <end position="739"/>
    </location>
</feature>
<feature type="region of interest" description="Disordered" evidence="3">
    <location>
        <begin position="251"/>
        <end position="289"/>
    </location>
</feature>
<dbReference type="InterPro" id="IPR050288">
    <property type="entry name" value="Cellulose_deg_GH3"/>
</dbReference>
<dbReference type="Gene3D" id="3.20.20.300">
    <property type="entry name" value="Glycoside hydrolase, family 3, N-terminal domain"/>
    <property type="match status" value="1"/>
</dbReference>
<dbReference type="PANTHER" id="PTHR42715">
    <property type="entry name" value="BETA-GLUCOSIDASE"/>
    <property type="match status" value="1"/>
</dbReference>
<dbReference type="InterPro" id="IPR002772">
    <property type="entry name" value="Glyco_hydro_3_C"/>
</dbReference>
<dbReference type="RefSeq" id="WP_122106567.1">
    <property type="nucleotide sequence ID" value="NZ_JBHSKV010000017.1"/>
</dbReference>
<dbReference type="InterPro" id="IPR036881">
    <property type="entry name" value="Glyco_hydro_3_C_sf"/>
</dbReference>
<evidence type="ECO:0000313" key="5">
    <source>
        <dbReference type="EMBL" id="MFC5135465.1"/>
    </source>
</evidence>
<organism evidence="5 6">
    <name type="scientific">Halorubrum glutamatedens</name>
    <dbReference type="NCBI Taxonomy" id="2707018"/>
    <lineage>
        <taxon>Archaea</taxon>
        <taxon>Methanobacteriati</taxon>
        <taxon>Methanobacteriota</taxon>
        <taxon>Stenosarchaea group</taxon>
        <taxon>Halobacteria</taxon>
        <taxon>Halobacteriales</taxon>
        <taxon>Haloferacaceae</taxon>
        <taxon>Halorubrum</taxon>
    </lineage>
</organism>
<dbReference type="Pfam" id="PF01915">
    <property type="entry name" value="Glyco_hydro_3_C"/>
    <property type="match status" value="1"/>
</dbReference>
<accession>A0ABD5QT53</accession>
<reference evidence="5 6" key="1">
    <citation type="journal article" date="2019" name="Int. J. Syst. Evol. Microbiol.">
        <title>The Global Catalogue of Microorganisms (GCM) 10K type strain sequencing project: providing services to taxonomists for standard genome sequencing and annotation.</title>
        <authorList>
            <consortium name="The Broad Institute Genomics Platform"/>
            <consortium name="The Broad Institute Genome Sequencing Center for Infectious Disease"/>
            <person name="Wu L."/>
            <person name="Ma J."/>
        </authorList>
    </citation>
    <scope>NUCLEOTIDE SEQUENCE [LARGE SCALE GENOMIC DNA]</scope>
    <source>
        <strain evidence="5 6">CGMCC 1.16026</strain>
    </source>
</reference>
<sequence length="750" mass="78845">MTEDTPVRGLVEALTLEETVRLVSGTTDPTGRATGYLAGVERLDVPPLCMVDGPLGVRIPDESATAFPAPIALAATFDDELAREHGAALGREARAAGADALLAPGTNLIRVPQGGRNFEYFSEDPVSSAATAASVVEGIESEGVIATPKHYVANAQETDRATVSAEIDERALRELYLPSFRAAVAAGAGSVMSAYNRVNGTRMSDHRRLLTDVLKREWGFDGYVVSDWYGTEGAVDAAAAGLDVEMPGVPMGGTSDAMADDGDDDAPASDDPIPPEIARGMPDSETCEPFDETLPAAVRDGSLPRERLDDMATRVLRTMDRAGVLDGDRSPVEVDAKAHRRTAFEVATRGSVLLKNEGSLPLPADADVALVGPTVDEPVLGGGGSSETTPETSTAPREGLEARADGAVTVVPGHPPIEGVSMLDLVTGGEEETGESADGIDPVGVTDTDDVADPVDATDTEDDSTTDDLDDDIDSAVAAAEAADVAVVVVRDTTTEALDRDELGLPGSQDELIEAVAAAADRTVVAIAASGPVELPWGGAVDAVLLNWYPGQVHGDALAALLYGDVDPGGRLPVTFAPQSAYPTADRRRFPGVDGRVSHDEGVLVGYRWFDARDPEPTYPFGHGRSYAEFEYRDASFEVVQEGDGGDERFDDVAVTVTVANVADRDGREVVQTYVRPPDVAGVDRPVREFAGAESVAVAAGESETVTVRLDDLAFSRYDPEDGWTVDAGEYAVEVGRSARDARLELTVER</sequence>
<dbReference type="PANTHER" id="PTHR42715:SF10">
    <property type="entry name" value="BETA-GLUCOSIDASE"/>
    <property type="match status" value="1"/>
</dbReference>
<keyword evidence="2" id="KW-0378">Hydrolase</keyword>
<gene>
    <name evidence="5" type="ORF">ACFPJA_12155</name>
</gene>
<dbReference type="SUPFAM" id="SSF51445">
    <property type="entry name" value="(Trans)glycosidases"/>
    <property type="match status" value="1"/>
</dbReference>
<evidence type="ECO:0000259" key="4">
    <source>
        <dbReference type="SMART" id="SM01217"/>
    </source>
</evidence>
<dbReference type="Pfam" id="PF00933">
    <property type="entry name" value="Glyco_hydro_3"/>
    <property type="match status" value="1"/>
</dbReference>
<dbReference type="InterPro" id="IPR026891">
    <property type="entry name" value="Fn3-like"/>
</dbReference>
<comment type="similarity">
    <text evidence="1">Belongs to the glycosyl hydrolase 3 family.</text>
</comment>
<name>A0ABD5QT53_9EURY</name>
<dbReference type="InterPro" id="IPR013783">
    <property type="entry name" value="Ig-like_fold"/>
</dbReference>
<dbReference type="EMBL" id="JBHSKV010000017">
    <property type="protein sequence ID" value="MFC5135465.1"/>
    <property type="molecule type" value="Genomic_DNA"/>
</dbReference>
<dbReference type="InterPro" id="IPR036962">
    <property type="entry name" value="Glyco_hydro_3_N_sf"/>
</dbReference>
<feature type="region of interest" description="Disordered" evidence="3">
    <location>
        <begin position="430"/>
        <end position="470"/>
    </location>
</feature>
<feature type="compositionally biased region" description="Acidic residues" evidence="3">
    <location>
        <begin position="258"/>
        <end position="268"/>
    </location>
</feature>
<dbReference type="InterPro" id="IPR001764">
    <property type="entry name" value="Glyco_hydro_3_N"/>
</dbReference>
<keyword evidence="6" id="KW-1185">Reference proteome</keyword>
<dbReference type="Gene3D" id="3.40.50.1700">
    <property type="entry name" value="Glycoside hydrolase family 3 C-terminal domain"/>
    <property type="match status" value="1"/>
</dbReference>
<dbReference type="Proteomes" id="UP001596145">
    <property type="component" value="Unassembled WGS sequence"/>
</dbReference>
<protein>
    <submittedName>
        <fullName evidence="5">Beta-glucosidase</fullName>
    </submittedName>
</protein>
<dbReference type="PRINTS" id="PR00133">
    <property type="entry name" value="GLHYDRLASE3"/>
</dbReference>